<evidence type="ECO:0000256" key="1">
    <source>
        <dbReference type="ARBA" id="ARBA00008761"/>
    </source>
</evidence>
<reference evidence="8" key="1">
    <citation type="submission" date="2013-08" db="EMBL/GenBank/DDBJ databases">
        <authorList>
            <person name="Mendez C."/>
            <person name="Richter M."/>
            <person name="Ferrer M."/>
            <person name="Sanchez J."/>
        </authorList>
    </citation>
    <scope>NUCLEOTIDE SEQUENCE</scope>
</reference>
<feature type="compositionally biased region" description="Basic and acidic residues" evidence="5">
    <location>
        <begin position="159"/>
        <end position="177"/>
    </location>
</feature>
<reference evidence="8" key="2">
    <citation type="journal article" date="2014" name="ISME J.">
        <title>Microbial stratification in low pH oxic and suboxic macroscopic growths along an acid mine drainage.</title>
        <authorList>
            <person name="Mendez-Garcia C."/>
            <person name="Mesa V."/>
            <person name="Sprenger R.R."/>
            <person name="Richter M."/>
            <person name="Diez M.S."/>
            <person name="Solano J."/>
            <person name="Bargiela R."/>
            <person name="Golyshina O.V."/>
            <person name="Manteca A."/>
            <person name="Ramos J.L."/>
            <person name="Gallego J.R."/>
            <person name="Llorente I."/>
            <person name="Martins Dos Santos V.A."/>
            <person name="Jensen O.N."/>
            <person name="Pelaez A.I."/>
            <person name="Sanchez J."/>
            <person name="Ferrer M."/>
        </authorList>
    </citation>
    <scope>NUCLEOTIDE SEQUENCE</scope>
</reference>
<keyword evidence="3" id="KW-0238">DNA-binding</keyword>
<evidence type="ECO:0000313" key="8">
    <source>
        <dbReference type="EMBL" id="EQD33026.1"/>
    </source>
</evidence>
<organism evidence="8">
    <name type="scientific">mine drainage metagenome</name>
    <dbReference type="NCBI Taxonomy" id="410659"/>
    <lineage>
        <taxon>unclassified sequences</taxon>
        <taxon>metagenomes</taxon>
        <taxon>ecological metagenomes</taxon>
    </lineage>
</organism>
<evidence type="ECO:0000256" key="5">
    <source>
        <dbReference type="SAM" id="MobiDB-lite"/>
    </source>
</evidence>
<proteinExistence type="inferred from homology"/>
<feature type="non-terminal residue" evidence="8">
    <location>
        <position position="1"/>
    </location>
</feature>
<comment type="similarity">
    <text evidence="1">In the C-terminal section; belongs to the transposase 35 family.</text>
</comment>
<feature type="domain" description="Cas12f1-like TNB" evidence="7">
    <location>
        <begin position="80"/>
        <end position="145"/>
    </location>
</feature>
<protein>
    <submittedName>
        <fullName evidence="8">IS605 family transposase OrfB</fullName>
    </submittedName>
</protein>
<evidence type="ECO:0000259" key="6">
    <source>
        <dbReference type="Pfam" id="PF01385"/>
    </source>
</evidence>
<accession>T0YCP1</accession>
<dbReference type="Pfam" id="PF07282">
    <property type="entry name" value="Cas12f1-like_TNB"/>
    <property type="match status" value="1"/>
</dbReference>
<evidence type="ECO:0000256" key="4">
    <source>
        <dbReference type="ARBA" id="ARBA00023172"/>
    </source>
</evidence>
<dbReference type="InterPro" id="IPR001959">
    <property type="entry name" value="Transposase"/>
</dbReference>
<keyword evidence="2" id="KW-0815">Transposition</keyword>
<gene>
    <name evidence="8" type="ORF">B2A_13377</name>
</gene>
<evidence type="ECO:0000259" key="7">
    <source>
        <dbReference type="Pfam" id="PF07282"/>
    </source>
</evidence>
<name>T0YCP1_9ZZZZ</name>
<evidence type="ECO:0000256" key="3">
    <source>
        <dbReference type="ARBA" id="ARBA00023125"/>
    </source>
</evidence>
<dbReference type="EMBL" id="AUZZ01009681">
    <property type="protein sequence ID" value="EQD33026.1"/>
    <property type="molecule type" value="Genomic_DNA"/>
</dbReference>
<dbReference type="GO" id="GO:0003677">
    <property type="term" value="F:DNA binding"/>
    <property type="evidence" value="ECO:0007669"/>
    <property type="project" value="UniProtKB-KW"/>
</dbReference>
<feature type="domain" description="Probable transposase IS891/IS1136/IS1341" evidence="6">
    <location>
        <begin position="5"/>
        <end position="48"/>
    </location>
</feature>
<dbReference type="GO" id="GO:0006310">
    <property type="term" value="P:DNA recombination"/>
    <property type="evidence" value="ECO:0007669"/>
    <property type="project" value="UniProtKB-KW"/>
</dbReference>
<dbReference type="GO" id="GO:0032196">
    <property type="term" value="P:transposition"/>
    <property type="evidence" value="ECO:0007669"/>
    <property type="project" value="UniProtKB-KW"/>
</dbReference>
<comment type="caution">
    <text evidence="8">The sequence shown here is derived from an EMBL/GenBank/DDBJ whole genome shotgun (WGS) entry which is preliminary data.</text>
</comment>
<sequence length="195" mass="21792">RHTINEIARLRARQARRRLDFTHKLTHDMAYSHGFVGIEDLRVKNMTASAKGTVETPGIDVAQQSWLNRGILDNAPGERRRQLAYKCPKLGSDLRPVPPFHTSNTCPNPECGKVDPANRLGCGREFACVHCGFQDHADHVASVNIFRLAEAQGPIEPDLQDKEKVLNQQHRPPDRRTTARAGASQVRAKRPKAVP</sequence>
<dbReference type="Pfam" id="PF01385">
    <property type="entry name" value="OrfB_IS605"/>
    <property type="match status" value="1"/>
</dbReference>
<keyword evidence="4" id="KW-0233">DNA recombination</keyword>
<dbReference type="InterPro" id="IPR010095">
    <property type="entry name" value="Cas12f1-like_TNB"/>
</dbReference>
<feature type="region of interest" description="Disordered" evidence="5">
    <location>
        <begin position="156"/>
        <end position="195"/>
    </location>
</feature>
<evidence type="ECO:0000256" key="2">
    <source>
        <dbReference type="ARBA" id="ARBA00022578"/>
    </source>
</evidence>
<dbReference type="AlphaFoldDB" id="T0YCP1"/>